<evidence type="ECO:0000313" key="1">
    <source>
        <dbReference type="EMBL" id="MBX12033.1"/>
    </source>
</evidence>
<proteinExistence type="predicted"/>
<dbReference type="AlphaFoldDB" id="A0A2P2L258"/>
<sequence length="53" mass="6074">MYGCGGLVIHFHPPYLILLYCPSMTSPHTLQASSSYPRNLISDDRDECFFLCY</sequence>
<organism evidence="1">
    <name type="scientific">Rhizophora mucronata</name>
    <name type="common">Asiatic mangrove</name>
    <dbReference type="NCBI Taxonomy" id="61149"/>
    <lineage>
        <taxon>Eukaryota</taxon>
        <taxon>Viridiplantae</taxon>
        <taxon>Streptophyta</taxon>
        <taxon>Embryophyta</taxon>
        <taxon>Tracheophyta</taxon>
        <taxon>Spermatophyta</taxon>
        <taxon>Magnoliopsida</taxon>
        <taxon>eudicotyledons</taxon>
        <taxon>Gunneridae</taxon>
        <taxon>Pentapetalae</taxon>
        <taxon>rosids</taxon>
        <taxon>fabids</taxon>
        <taxon>Malpighiales</taxon>
        <taxon>Rhizophoraceae</taxon>
        <taxon>Rhizophora</taxon>
    </lineage>
</organism>
<accession>A0A2P2L258</accession>
<protein>
    <submittedName>
        <fullName evidence="1">Uncharacterized protein</fullName>
    </submittedName>
</protein>
<reference evidence="1" key="1">
    <citation type="submission" date="2018-02" db="EMBL/GenBank/DDBJ databases">
        <title>Rhizophora mucronata_Transcriptome.</title>
        <authorList>
            <person name="Meera S.P."/>
            <person name="Sreeshan A."/>
            <person name="Augustine A."/>
        </authorList>
    </citation>
    <scope>NUCLEOTIDE SEQUENCE</scope>
    <source>
        <tissue evidence="1">Leaf</tissue>
    </source>
</reference>
<name>A0A2P2L258_RHIMU</name>
<dbReference type="EMBL" id="GGEC01031549">
    <property type="protein sequence ID" value="MBX12033.1"/>
    <property type="molecule type" value="Transcribed_RNA"/>
</dbReference>